<evidence type="ECO:0000313" key="2">
    <source>
        <dbReference type="Proteomes" id="UP000429232"/>
    </source>
</evidence>
<proteinExistence type="predicted"/>
<dbReference type="PANTHER" id="PTHR14136:SF17">
    <property type="entry name" value="BTB_POZ DOMAIN-CONTAINING PROTEIN KCTD9"/>
    <property type="match status" value="1"/>
</dbReference>
<protein>
    <submittedName>
        <fullName evidence="1">Pentapeptide repeat-containing protein</fullName>
    </submittedName>
</protein>
<dbReference type="InterPro" id="IPR051082">
    <property type="entry name" value="Pentapeptide-BTB/POZ_domain"/>
</dbReference>
<dbReference type="KEGG" id="mgik:GO620_008175"/>
<dbReference type="AlphaFoldDB" id="A0A6I4HXB8"/>
<dbReference type="RefSeq" id="WP_157524113.1">
    <property type="nucleotide sequence ID" value="NZ_CP066775.1"/>
</dbReference>
<dbReference type="SUPFAM" id="SSF141571">
    <property type="entry name" value="Pentapeptide repeat-like"/>
    <property type="match status" value="1"/>
</dbReference>
<organism evidence="1 2">
    <name type="scientific">Mucilaginibacter ginkgonis</name>
    <dbReference type="NCBI Taxonomy" id="2682091"/>
    <lineage>
        <taxon>Bacteria</taxon>
        <taxon>Pseudomonadati</taxon>
        <taxon>Bacteroidota</taxon>
        <taxon>Sphingobacteriia</taxon>
        <taxon>Sphingobacteriales</taxon>
        <taxon>Sphingobacteriaceae</taxon>
        <taxon>Mucilaginibacter</taxon>
    </lineage>
</organism>
<keyword evidence="2" id="KW-1185">Reference proteome</keyword>
<dbReference type="PANTHER" id="PTHR14136">
    <property type="entry name" value="BTB_POZ DOMAIN-CONTAINING PROTEIN KCTD9"/>
    <property type="match status" value="1"/>
</dbReference>
<dbReference type="EMBL" id="CP066775">
    <property type="protein sequence ID" value="QQL51405.1"/>
    <property type="molecule type" value="Genomic_DNA"/>
</dbReference>
<name>A0A6I4HXB8_9SPHI</name>
<gene>
    <name evidence="1" type="ORF">GO620_008175</name>
</gene>
<reference evidence="1 2" key="1">
    <citation type="submission" date="2020-12" db="EMBL/GenBank/DDBJ databases">
        <title>HMF7856_wgs.fasta genome submission.</title>
        <authorList>
            <person name="Kang H."/>
            <person name="Kim H."/>
            <person name="Joh K."/>
        </authorList>
    </citation>
    <scope>NUCLEOTIDE SEQUENCE [LARGE SCALE GENOMIC DNA]</scope>
    <source>
        <strain evidence="1 2">HMF7856</strain>
    </source>
</reference>
<dbReference type="Gene3D" id="2.160.20.80">
    <property type="entry name" value="E3 ubiquitin-protein ligase SopA"/>
    <property type="match status" value="1"/>
</dbReference>
<evidence type="ECO:0000313" key="1">
    <source>
        <dbReference type="EMBL" id="QQL51405.1"/>
    </source>
</evidence>
<dbReference type="Proteomes" id="UP000429232">
    <property type="component" value="Chromosome"/>
</dbReference>
<dbReference type="Pfam" id="PF00805">
    <property type="entry name" value="Pentapeptide"/>
    <property type="match status" value="1"/>
</dbReference>
<dbReference type="InterPro" id="IPR001646">
    <property type="entry name" value="5peptide_repeat"/>
</dbReference>
<sequence>METIEIKKQSKRIFAQEANLSGSRFHNAMLNDWDLNDVAMCNLKIVNANLSDLEIEGAQMGGAYIHNVGGPPEGHPAYDPNFKQRPVKFEDCNLNNSTMSDCYLGSFTITNCNLTNAKIEDCNLAGMTINGILVSDLLAAYRNAVK</sequence>
<accession>A0A6I4HXB8</accession>